<organism evidence="1 2">
    <name type="scientific">Ridgeia piscesae</name>
    <name type="common">Tubeworm</name>
    <dbReference type="NCBI Taxonomy" id="27915"/>
    <lineage>
        <taxon>Eukaryota</taxon>
        <taxon>Metazoa</taxon>
        <taxon>Spiralia</taxon>
        <taxon>Lophotrochozoa</taxon>
        <taxon>Annelida</taxon>
        <taxon>Polychaeta</taxon>
        <taxon>Sedentaria</taxon>
        <taxon>Canalipalpata</taxon>
        <taxon>Sabellida</taxon>
        <taxon>Siboglinidae</taxon>
        <taxon>Ridgeia</taxon>
    </lineage>
</organism>
<dbReference type="Proteomes" id="UP001209878">
    <property type="component" value="Unassembled WGS sequence"/>
</dbReference>
<reference evidence="1" key="1">
    <citation type="journal article" date="2023" name="Mol. Biol. Evol.">
        <title>Third-Generation Sequencing Reveals the Adaptive Role of the Epigenome in Three Deep-Sea Polychaetes.</title>
        <authorList>
            <person name="Perez M."/>
            <person name="Aroh O."/>
            <person name="Sun Y."/>
            <person name="Lan Y."/>
            <person name="Juniper S.K."/>
            <person name="Young C.R."/>
            <person name="Angers B."/>
            <person name="Qian P.Y."/>
        </authorList>
    </citation>
    <scope>NUCLEOTIDE SEQUENCE</scope>
    <source>
        <strain evidence="1">R07B-5</strain>
    </source>
</reference>
<gene>
    <name evidence="1" type="ORF">NP493_1504g00009</name>
</gene>
<accession>A0AAD9ND14</accession>
<proteinExistence type="predicted"/>
<dbReference type="AlphaFoldDB" id="A0AAD9ND14"/>
<sequence length="127" mass="13576">MTKFRQVLAKFPAMWLIAPREKSMNSRLCGGQPEMRINAALSAKVKRYRAVAPIVNVANVNVAGGFGVRNASVREVTNKDAGASVKQGSAMWLVNVSDSAEVVLPGKACFTANVVVSVRQGALRFVA</sequence>
<keyword evidence="2" id="KW-1185">Reference proteome</keyword>
<protein>
    <submittedName>
        <fullName evidence="1">Uncharacterized protein</fullName>
    </submittedName>
</protein>
<evidence type="ECO:0000313" key="2">
    <source>
        <dbReference type="Proteomes" id="UP001209878"/>
    </source>
</evidence>
<evidence type="ECO:0000313" key="1">
    <source>
        <dbReference type="EMBL" id="KAK2162729.1"/>
    </source>
</evidence>
<dbReference type="EMBL" id="JAODUO010001503">
    <property type="protein sequence ID" value="KAK2162729.1"/>
    <property type="molecule type" value="Genomic_DNA"/>
</dbReference>
<name>A0AAD9ND14_RIDPI</name>
<comment type="caution">
    <text evidence="1">The sequence shown here is derived from an EMBL/GenBank/DDBJ whole genome shotgun (WGS) entry which is preliminary data.</text>
</comment>